<accession>A0ACB6QUE6</accession>
<reference evidence="1" key="1">
    <citation type="journal article" date="2020" name="Stud. Mycol.">
        <title>101 Dothideomycetes genomes: a test case for predicting lifestyles and emergence of pathogens.</title>
        <authorList>
            <person name="Haridas S."/>
            <person name="Albert R."/>
            <person name="Binder M."/>
            <person name="Bloem J."/>
            <person name="Labutti K."/>
            <person name="Salamov A."/>
            <person name="Andreopoulos B."/>
            <person name="Baker S."/>
            <person name="Barry K."/>
            <person name="Bills G."/>
            <person name="Bluhm B."/>
            <person name="Cannon C."/>
            <person name="Castanera R."/>
            <person name="Culley D."/>
            <person name="Daum C."/>
            <person name="Ezra D."/>
            <person name="Gonzalez J."/>
            <person name="Henrissat B."/>
            <person name="Kuo A."/>
            <person name="Liang C."/>
            <person name="Lipzen A."/>
            <person name="Lutzoni F."/>
            <person name="Magnuson J."/>
            <person name="Mondo S."/>
            <person name="Nolan M."/>
            <person name="Ohm R."/>
            <person name="Pangilinan J."/>
            <person name="Park H.-J."/>
            <person name="Ramirez L."/>
            <person name="Alfaro M."/>
            <person name="Sun H."/>
            <person name="Tritt A."/>
            <person name="Yoshinaga Y."/>
            <person name="Zwiers L.-H."/>
            <person name="Turgeon B."/>
            <person name="Goodwin S."/>
            <person name="Spatafora J."/>
            <person name="Crous P."/>
            <person name="Grigoriev I."/>
        </authorList>
    </citation>
    <scope>NUCLEOTIDE SEQUENCE</scope>
    <source>
        <strain evidence="1">ATCC 200398</strain>
    </source>
</reference>
<gene>
    <name evidence="1" type="ORF">BDR25DRAFT_355119</name>
</gene>
<name>A0ACB6QUE6_9PLEO</name>
<evidence type="ECO:0000313" key="2">
    <source>
        <dbReference type="Proteomes" id="UP000799755"/>
    </source>
</evidence>
<sequence length="812" mass="91611">MLDVHKLNKRSDSFSENFSVFFLWLGIWLRLEDFRPWYISPIQRNQSEVIRFDWEFSTALRLVGTNQFTVLTIRLPRIIAGMERKSRAILKTVGYRERPIWSQGFQRAVLRTYVRTYRVREPYRTINDALGTVRSTNVSKMPITDHFLFQSYLSTPLAALQAASILAVSTRLRYVHLPLLLPVVRTYTKSHPYRPQNRPIVQYYASLEALSGATNLVVYTSRNTIYFSGLSTIRYDSKTHYDSTMHVIVTYRILRIVVLPVGHAAPINAPWNAGCIFKGDTTSTMLVYTSAHVEDVENTSVSGIQELALLSFYNILPYRPRVITVSARFGIAFFEGIVLCLPRRFPSALEKIRLSGSGKVFEIQVDMNLEGDITIPYPRSSLAWNRQYTVNCLLLSFAVKIFARSLVIAEHLNKFNDETGAKSPTLSGDRLDAPQRRAKRPRYYQLSLVIMLIGNRPMALVGFQTNRFYLEPLSWTFSLSCKLPLFTCMMRTTAPASPAFPIGFDFSISDIKVNVKNPQPLPKKPEREPPDNAESKPDATRYLQPTAEDYPNDDDEIPRKFSCTTEIRRKDSPRVENSIGSIILKSAFDTEGRQLVGFSDDSIKKAMMKPLEVPGQISRRQSIRIGTKSPTNLTSISLPFSQRRSNQPADHYQVRKDIIERAFEAPNTYVRGIPTRTGSEVCPTKATAHVDSAFIWASVDSGGETCLLLGKGGSQGSTPKPGASNLERTPTWEAPRRRVDSSLSSFAGDSHNHNIVPTDSTLSYSSSKFNAFRLYARFLAFIHLNLKHSHQILGIMTAVGTVQCPCPIGNVL</sequence>
<dbReference type="EMBL" id="MU003507">
    <property type="protein sequence ID" value="KAF2470634.1"/>
    <property type="molecule type" value="Genomic_DNA"/>
</dbReference>
<proteinExistence type="predicted"/>
<evidence type="ECO:0000313" key="1">
    <source>
        <dbReference type="EMBL" id="KAF2470634.1"/>
    </source>
</evidence>
<dbReference type="Proteomes" id="UP000799755">
    <property type="component" value="Unassembled WGS sequence"/>
</dbReference>
<keyword evidence="2" id="KW-1185">Reference proteome</keyword>
<protein>
    <submittedName>
        <fullName evidence="1">Uncharacterized protein</fullName>
    </submittedName>
</protein>
<comment type="caution">
    <text evidence="1">The sequence shown here is derived from an EMBL/GenBank/DDBJ whole genome shotgun (WGS) entry which is preliminary data.</text>
</comment>
<organism evidence="1 2">
    <name type="scientific">Lindgomyces ingoldianus</name>
    <dbReference type="NCBI Taxonomy" id="673940"/>
    <lineage>
        <taxon>Eukaryota</taxon>
        <taxon>Fungi</taxon>
        <taxon>Dikarya</taxon>
        <taxon>Ascomycota</taxon>
        <taxon>Pezizomycotina</taxon>
        <taxon>Dothideomycetes</taxon>
        <taxon>Pleosporomycetidae</taxon>
        <taxon>Pleosporales</taxon>
        <taxon>Lindgomycetaceae</taxon>
        <taxon>Lindgomyces</taxon>
    </lineage>
</organism>